<accession>A0ABX4SJ32</accession>
<organism evidence="1 2">
    <name type="scientific">Gardnerella pickettii</name>
    <dbReference type="NCBI Taxonomy" id="2914924"/>
    <lineage>
        <taxon>Bacteria</taxon>
        <taxon>Bacillati</taxon>
        <taxon>Actinomycetota</taxon>
        <taxon>Actinomycetes</taxon>
        <taxon>Bifidobacteriales</taxon>
        <taxon>Bifidobacteriaceae</taxon>
        <taxon>Gardnerella</taxon>
    </lineage>
</organism>
<proteinExistence type="predicted"/>
<evidence type="ECO:0000313" key="1">
    <source>
        <dbReference type="EMBL" id="PKZ53168.1"/>
    </source>
</evidence>
<sequence>MDNFVWDDNKAKHYDGKESEQMIQAMFMRAADDAPDIDTAVRLLRAGRPRVEEKREQTVAINARFPQSWTDWIDEQAKKLGINRSQVIRDTFYRGMQRI</sequence>
<protein>
    <recommendedName>
        <fullName evidence="3">Ribbon-helix-helix protein CopG domain-containing protein</fullName>
    </recommendedName>
</protein>
<gene>
    <name evidence="1" type="ORF">CYJ70_05665</name>
</gene>
<dbReference type="RefSeq" id="WP_101889704.1">
    <property type="nucleotide sequence ID" value="NZ_PKJE01000003.1"/>
</dbReference>
<name>A0ABX4SJ32_9BIFI</name>
<evidence type="ECO:0000313" key="2">
    <source>
        <dbReference type="Proteomes" id="UP000234904"/>
    </source>
</evidence>
<keyword evidence="2" id="KW-1185">Reference proteome</keyword>
<evidence type="ECO:0008006" key="3">
    <source>
        <dbReference type="Google" id="ProtNLM"/>
    </source>
</evidence>
<dbReference type="EMBL" id="PKJE01000003">
    <property type="protein sequence ID" value="PKZ53168.1"/>
    <property type="molecule type" value="Genomic_DNA"/>
</dbReference>
<comment type="caution">
    <text evidence="1">The sequence shown here is derived from an EMBL/GenBank/DDBJ whole genome shotgun (WGS) entry which is preliminary data.</text>
</comment>
<dbReference type="Proteomes" id="UP000234904">
    <property type="component" value="Unassembled WGS sequence"/>
</dbReference>
<reference evidence="1 2" key="1">
    <citation type="submission" date="2017-12" db="EMBL/GenBank/DDBJ databases">
        <title>Phylogenetic diversity of female urinary microbiome.</title>
        <authorList>
            <person name="Thomas-White K."/>
            <person name="Wolfe A.J."/>
        </authorList>
    </citation>
    <scope>NUCLEOTIDE SEQUENCE [LARGE SCALE GENOMIC DNA]</scope>
    <source>
        <strain evidence="1 2">UMB0833</strain>
    </source>
</reference>